<dbReference type="STRING" id="1965070.A0A443R5H6"/>
<dbReference type="InterPro" id="IPR000387">
    <property type="entry name" value="Tyr_Pase_dom"/>
</dbReference>
<dbReference type="OrthoDB" id="5854685at2759"/>
<evidence type="ECO:0000259" key="2">
    <source>
        <dbReference type="PROSITE" id="PS50055"/>
    </source>
</evidence>
<dbReference type="SUPFAM" id="SSF52799">
    <property type="entry name" value="(Phosphotyrosine protein) phosphatases II"/>
    <property type="match status" value="1"/>
</dbReference>
<dbReference type="CDD" id="cd00047">
    <property type="entry name" value="PTPc"/>
    <property type="match status" value="1"/>
</dbReference>
<dbReference type="SMART" id="SM00404">
    <property type="entry name" value="PTPc_motif"/>
    <property type="match status" value="1"/>
</dbReference>
<dbReference type="EMBL" id="NCKU01002069">
    <property type="protein sequence ID" value="RWS10516.1"/>
    <property type="molecule type" value="Genomic_DNA"/>
</dbReference>
<dbReference type="GO" id="GO:0004725">
    <property type="term" value="F:protein tyrosine phosphatase activity"/>
    <property type="evidence" value="ECO:0007669"/>
    <property type="project" value="InterPro"/>
</dbReference>
<evidence type="ECO:0000256" key="1">
    <source>
        <dbReference type="SAM" id="MobiDB-lite"/>
    </source>
</evidence>
<feature type="compositionally biased region" description="Basic and acidic residues" evidence="1">
    <location>
        <begin position="9"/>
        <end position="20"/>
    </location>
</feature>
<sequence length="322" mass="37324">MDECIQGLQDHHLPRVEQEEETNRKLGQFVRHGIHSVTNEVHKQHLRAYVEQNADSIKAEYVTIPAQPYYKRTVATLPENIAKNRYHYSDAYDHSRVILKVCIDELDESDYICANYVDGYEAPRRFVAAQSPLSTTINDYWRMVWDSNATQIVCLTKVVEDGFIKCAPYWPKNGGSEMFGKVYVSTISDEMFTDFGLRRYAVERNDETREIEHYYFIAWPDRNAPNSPKSILELIEKLRQSPKNKATNPIVVQCSAGVGRTGCFILIYNMLEMMAKVGYVDLPKYCAKMRCERAYALDGINQYMFVYKSLLETLNKAERMNN</sequence>
<proteinExistence type="predicted"/>
<keyword evidence="5" id="KW-1185">Reference proteome</keyword>
<dbReference type="PRINTS" id="PR00700">
    <property type="entry name" value="PRTYPHPHTASE"/>
</dbReference>
<keyword evidence="4" id="KW-0675">Receptor</keyword>
<feature type="domain" description="Tyrosine specific protein phosphatases" evidence="3">
    <location>
        <begin position="229"/>
        <end position="304"/>
    </location>
</feature>
<dbReference type="Pfam" id="PF00102">
    <property type="entry name" value="Y_phosphatase"/>
    <property type="match status" value="1"/>
</dbReference>
<evidence type="ECO:0000313" key="5">
    <source>
        <dbReference type="Proteomes" id="UP000285301"/>
    </source>
</evidence>
<evidence type="ECO:0000313" key="4">
    <source>
        <dbReference type="EMBL" id="RWS10516.1"/>
    </source>
</evidence>
<evidence type="ECO:0000259" key="3">
    <source>
        <dbReference type="PROSITE" id="PS50056"/>
    </source>
</evidence>
<comment type="caution">
    <text evidence="4">The sequence shown here is derived from an EMBL/GenBank/DDBJ whole genome shotgun (WGS) entry which is preliminary data.</text>
</comment>
<feature type="region of interest" description="Disordered" evidence="1">
    <location>
        <begin position="1"/>
        <end position="20"/>
    </location>
</feature>
<accession>A0A443R5H6</accession>
<dbReference type="PANTHER" id="PTHR19134">
    <property type="entry name" value="RECEPTOR-TYPE TYROSINE-PROTEIN PHOSPHATASE"/>
    <property type="match status" value="1"/>
</dbReference>
<gene>
    <name evidence="4" type="ORF">B4U79_17610</name>
</gene>
<dbReference type="InterPro" id="IPR000242">
    <property type="entry name" value="PTP_cat"/>
</dbReference>
<reference evidence="4 5" key="1">
    <citation type="journal article" date="2018" name="Gigascience">
        <title>Genomes of trombidid mites reveal novel predicted allergens and laterally-transferred genes associated with secondary metabolism.</title>
        <authorList>
            <person name="Dong X."/>
            <person name="Chaisiri K."/>
            <person name="Xia D."/>
            <person name="Armstrong S.D."/>
            <person name="Fang Y."/>
            <person name="Donnelly M.J."/>
            <person name="Kadowaki T."/>
            <person name="McGarry J.W."/>
            <person name="Darby A.C."/>
            <person name="Makepeace B.L."/>
        </authorList>
    </citation>
    <scope>NUCLEOTIDE SEQUENCE [LARGE SCALE GENOMIC DNA]</scope>
    <source>
        <strain evidence="4">UoL-WK</strain>
    </source>
</reference>
<dbReference type="PROSITE" id="PS50055">
    <property type="entry name" value="TYR_PHOSPHATASE_PTP"/>
    <property type="match status" value="1"/>
</dbReference>
<dbReference type="SMART" id="SM00194">
    <property type="entry name" value="PTPc"/>
    <property type="match status" value="1"/>
</dbReference>
<dbReference type="PROSITE" id="PS50056">
    <property type="entry name" value="TYR_PHOSPHATASE_2"/>
    <property type="match status" value="1"/>
</dbReference>
<dbReference type="InterPro" id="IPR003595">
    <property type="entry name" value="Tyr_Pase_cat"/>
</dbReference>
<dbReference type="Gene3D" id="3.90.190.10">
    <property type="entry name" value="Protein tyrosine phosphatase superfamily"/>
    <property type="match status" value="1"/>
</dbReference>
<dbReference type="Proteomes" id="UP000285301">
    <property type="component" value="Unassembled WGS sequence"/>
</dbReference>
<dbReference type="InterPro" id="IPR050348">
    <property type="entry name" value="Protein-Tyr_Phosphatase"/>
</dbReference>
<dbReference type="AlphaFoldDB" id="A0A443R5H6"/>
<protein>
    <submittedName>
        <fullName evidence="4">Receptor-type tyrosine-protein phosphatase U-like protein</fullName>
    </submittedName>
</protein>
<dbReference type="PANTHER" id="PTHR19134:SF449">
    <property type="entry name" value="TYROSINE-PROTEIN PHOSPHATASE 1"/>
    <property type="match status" value="1"/>
</dbReference>
<feature type="domain" description="Tyrosine-protein phosphatase" evidence="2">
    <location>
        <begin position="57"/>
        <end position="313"/>
    </location>
</feature>
<name>A0A443R5H6_9ACAR</name>
<organism evidence="4 5">
    <name type="scientific">Dinothrombium tinctorium</name>
    <dbReference type="NCBI Taxonomy" id="1965070"/>
    <lineage>
        <taxon>Eukaryota</taxon>
        <taxon>Metazoa</taxon>
        <taxon>Ecdysozoa</taxon>
        <taxon>Arthropoda</taxon>
        <taxon>Chelicerata</taxon>
        <taxon>Arachnida</taxon>
        <taxon>Acari</taxon>
        <taxon>Acariformes</taxon>
        <taxon>Trombidiformes</taxon>
        <taxon>Prostigmata</taxon>
        <taxon>Anystina</taxon>
        <taxon>Parasitengona</taxon>
        <taxon>Trombidioidea</taxon>
        <taxon>Trombidiidae</taxon>
        <taxon>Dinothrombium</taxon>
    </lineage>
</organism>
<dbReference type="GO" id="GO:0048666">
    <property type="term" value="P:neuron development"/>
    <property type="evidence" value="ECO:0007669"/>
    <property type="project" value="UniProtKB-ARBA"/>
</dbReference>
<dbReference type="InterPro" id="IPR029021">
    <property type="entry name" value="Prot-tyrosine_phosphatase-like"/>
</dbReference>